<reference evidence="1" key="1">
    <citation type="submission" date="2014-11" db="EMBL/GenBank/DDBJ databases">
        <authorList>
            <person name="Amaro Gonzalez C."/>
        </authorList>
    </citation>
    <scope>NUCLEOTIDE SEQUENCE</scope>
</reference>
<accession>A0A0E9RKE0</accession>
<reference evidence="1" key="2">
    <citation type="journal article" date="2015" name="Fish Shellfish Immunol.">
        <title>Early steps in the European eel (Anguilla anguilla)-Vibrio vulnificus interaction in the gills: Role of the RtxA13 toxin.</title>
        <authorList>
            <person name="Callol A."/>
            <person name="Pajuelo D."/>
            <person name="Ebbesson L."/>
            <person name="Teles M."/>
            <person name="MacKenzie S."/>
            <person name="Amaro C."/>
        </authorList>
    </citation>
    <scope>NUCLEOTIDE SEQUENCE</scope>
</reference>
<dbReference type="AlphaFoldDB" id="A0A0E9RKE0"/>
<organism evidence="1">
    <name type="scientific">Anguilla anguilla</name>
    <name type="common">European freshwater eel</name>
    <name type="synonym">Muraena anguilla</name>
    <dbReference type="NCBI Taxonomy" id="7936"/>
    <lineage>
        <taxon>Eukaryota</taxon>
        <taxon>Metazoa</taxon>
        <taxon>Chordata</taxon>
        <taxon>Craniata</taxon>
        <taxon>Vertebrata</taxon>
        <taxon>Euteleostomi</taxon>
        <taxon>Actinopterygii</taxon>
        <taxon>Neopterygii</taxon>
        <taxon>Teleostei</taxon>
        <taxon>Anguilliformes</taxon>
        <taxon>Anguillidae</taxon>
        <taxon>Anguilla</taxon>
    </lineage>
</organism>
<evidence type="ECO:0000313" key="1">
    <source>
        <dbReference type="EMBL" id="JAH28798.1"/>
    </source>
</evidence>
<proteinExistence type="predicted"/>
<protein>
    <submittedName>
        <fullName evidence="1">Uncharacterized protein</fullName>
    </submittedName>
</protein>
<name>A0A0E9RKE0_ANGAN</name>
<sequence>MSSIRSGCIDEMKVTHTELKRSMPDFSPAVIQHLCGRHRPLGSFILRIIYKGVRRVSDHISSEQPDGSKVMNWYSLYNYTLITLQLLCNYTGSRSS</sequence>
<dbReference type="EMBL" id="GBXM01079779">
    <property type="protein sequence ID" value="JAH28798.1"/>
    <property type="molecule type" value="Transcribed_RNA"/>
</dbReference>